<dbReference type="RefSeq" id="WP_005123754.1">
    <property type="nucleotide sequence ID" value="NZ_CDHL01000015.1"/>
</dbReference>
<accession>A0A6N6K1F4</accession>
<evidence type="ECO:0000256" key="4">
    <source>
        <dbReference type="ARBA" id="ARBA00022603"/>
    </source>
</evidence>
<proteinExistence type="inferred from homology"/>
<evidence type="ECO:0000256" key="3">
    <source>
        <dbReference type="ARBA" id="ARBA00012327"/>
    </source>
</evidence>
<name>A0A6N6K1F4_9ENTR</name>
<dbReference type="CDD" id="cd02440">
    <property type="entry name" value="AdoMet_MTases"/>
    <property type="match status" value="1"/>
</dbReference>
<keyword evidence="7 8" id="KW-0093">Biotin biosynthesis</keyword>
<dbReference type="InterPro" id="IPR029063">
    <property type="entry name" value="SAM-dependent_MTases_sf"/>
</dbReference>
<evidence type="ECO:0000259" key="9">
    <source>
        <dbReference type="Pfam" id="PF08241"/>
    </source>
</evidence>
<keyword evidence="13" id="KW-1185">Reference proteome</keyword>
<evidence type="ECO:0000313" key="13">
    <source>
        <dbReference type="Proteomes" id="UP000683579"/>
    </source>
</evidence>
<evidence type="ECO:0000313" key="10">
    <source>
        <dbReference type="EMBL" id="KAA1276417.1"/>
    </source>
</evidence>
<comment type="catalytic activity">
    <reaction evidence="1 8">
        <text>malonyl-[ACP] + S-adenosyl-L-methionine = malonyl-[ACP] methyl ester + S-adenosyl-L-homocysteine</text>
        <dbReference type="Rhea" id="RHEA:17105"/>
        <dbReference type="Rhea" id="RHEA-COMP:9623"/>
        <dbReference type="Rhea" id="RHEA-COMP:9954"/>
        <dbReference type="ChEBI" id="CHEBI:57856"/>
        <dbReference type="ChEBI" id="CHEBI:59789"/>
        <dbReference type="ChEBI" id="CHEBI:78449"/>
        <dbReference type="ChEBI" id="CHEBI:78845"/>
        <dbReference type="EC" id="2.1.1.197"/>
    </reaction>
</comment>
<dbReference type="PANTHER" id="PTHR43464">
    <property type="entry name" value="METHYLTRANSFERASE"/>
    <property type="match status" value="1"/>
</dbReference>
<dbReference type="EMBL" id="CP077262">
    <property type="protein sequence ID" value="QXA43851.1"/>
    <property type="molecule type" value="Genomic_DNA"/>
</dbReference>
<dbReference type="InterPro" id="IPR013216">
    <property type="entry name" value="Methyltransf_11"/>
</dbReference>
<dbReference type="Gene3D" id="3.40.50.150">
    <property type="entry name" value="Vaccinia Virus protein VP39"/>
    <property type="match status" value="1"/>
</dbReference>
<comment type="similarity">
    <text evidence="8">Belongs to the methyltransferase superfamily.</text>
</comment>
<dbReference type="NCBIfam" id="NF007610">
    <property type="entry name" value="PRK10258.1"/>
    <property type="match status" value="1"/>
</dbReference>
<evidence type="ECO:0000256" key="2">
    <source>
        <dbReference type="ARBA" id="ARBA00004746"/>
    </source>
</evidence>
<dbReference type="Pfam" id="PF08241">
    <property type="entry name" value="Methyltransf_11"/>
    <property type="match status" value="1"/>
</dbReference>
<evidence type="ECO:0000256" key="6">
    <source>
        <dbReference type="ARBA" id="ARBA00022691"/>
    </source>
</evidence>
<dbReference type="AlphaFoldDB" id="A0A6N6K1F4"/>
<dbReference type="GO" id="GO:0008757">
    <property type="term" value="F:S-adenosylmethionine-dependent methyltransferase activity"/>
    <property type="evidence" value="ECO:0007669"/>
    <property type="project" value="InterPro"/>
</dbReference>
<keyword evidence="6 8" id="KW-0949">S-adenosyl-L-methionine</keyword>
<dbReference type="GO" id="GO:0009102">
    <property type="term" value="P:biotin biosynthetic process"/>
    <property type="evidence" value="ECO:0007669"/>
    <property type="project" value="UniProtKB-UniRule"/>
</dbReference>
<keyword evidence="5 8" id="KW-0808">Transferase</keyword>
<dbReference type="EC" id="2.1.1.197" evidence="3 8"/>
<dbReference type="HAMAP" id="MF_00835">
    <property type="entry name" value="BioC"/>
    <property type="match status" value="1"/>
</dbReference>
<dbReference type="UniPathway" id="UPA00078"/>
<dbReference type="GO" id="GO:0010340">
    <property type="term" value="F:carboxyl-O-methyltransferase activity"/>
    <property type="evidence" value="ECO:0007669"/>
    <property type="project" value="UniProtKB-UniRule"/>
</dbReference>
<feature type="domain" description="Methyltransferase type 11" evidence="9">
    <location>
        <begin position="47"/>
        <end position="138"/>
    </location>
</feature>
<dbReference type="SUPFAM" id="SSF53335">
    <property type="entry name" value="S-adenosyl-L-methionine-dependent methyltransferases"/>
    <property type="match status" value="1"/>
</dbReference>
<reference evidence="11 13" key="2">
    <citation type="submission" date="2021-06" db="EMBL/GenBank/DDBJ databases">
        <title>FDA dAtabase for Regulatory Grade micrObial Sequences (FDA-ARGOS): Supporting development and validation of Infectious Disease Dx tests.</title>
        <authorList>
            <person name="Sproer C."/>
            <person name="Gronow S."/>
            <person name="Severitt S."/>
            <person name="Schroder I."/>
            <person name="Tallon L."/>
            <person name="Sadzewicz L."/>
            <person name="Zhao X."/>
            <person name="Boylan J."/>
            <person name="Ott S."/>
            <person name="Bowen H."/>
            <person name="Vavikolanu K."/>
            <person name="Mehta A."/>
            <person name="Aluvathingal J."/>
            <person name="Nadendla S."/>
            <person name="Lowell S."/>
            <person name="Myers T."/>
            <person name="Yan Y."/>
        </authorList>
    </citation>
    <scope>NUCLEOTIDE SEQUENCE [LARGE SCALE GENOMIC DNA]</scope>
    <source>
        <strain evidence="11 13">FDAARGOS 1424</strain>
    </source>
</reference>
<comment type="pathway">
    <text evidence="2 8">Cofactor biosynthesis; biotin biosynthesis.</text>
</comment>
<protein>
    <recommendedName>
        <fullName evidence="3 8">Malonyl-[acyl-carrier protein] O-methyltransferase</fullName>
        <shortName evidence="8">Malonyl-ACP O-methyltransferase</shortName>
        <ecNumber evidence="3 8">2.1.1.197</ecNumber>
    </recommendedName>
    <alternativeName>
        <fullName evidence="8">Biotin synthesis protein BioC</fullName>
    </alternativeName>
</protein>
<evidence type="ECO:0000256" key="1">
    <source>
        <dbReference type="ARBA" id="ARBA00000852"/>
    </source>
</evidence>
<gene>
    <name evidence="8 11" type="primary">bioC</name>
    <name evidence="10" type="ORF">DXF85_17170</name>
    <name evidence="11" type="ORF">I6L54_17995</name>
</gene>
<dbReference type="EMBL" id="QRDC01000014">
    <property type="protein sequence ID" value="KAA1276417.1"/>
    <property type="molecule type" value="Genomic_DNA"/>
</dbReference>
<evidence type="ECO:0000313" key="11">
    <source>
        <dbReference type="EMBL" id="QXA43851.1"/>
    </source>
</evidence>
<dbReference type="PANTHER" id="PTHR43464:SF94">
    <property type="entry name" value="MALONYL-[ACYL-CARRIER PROTEIN] O-METHYLTRANSFERASE"/>
    <property type="match status" value="1"/>
</dbReference>
<dbReference type="NCBIfam" id="TIGR02072">
    <property type="entry name" value="BioC"/>
    <property type="match status" value="1"/>
</dbReference>
<dbReference type="GO" id="GO:0102130">
    <property type="term" value="F:malonyl-CoA methyltransferase activity"/>
    <property type="evidence" value="ECO:0007669"/>
    <property type="project" value="UniProtKB-EC"/>
</dbReference>
<evidence type="ECO:0000256" key="5">
    <source>
        <dbReference type="ARBA" id="ARBA00022679"/>
    </source>
</evidence>
<keyword evidence="4 8" id="KW-0489">Methyltransferase</keyword>
<dbReference type="InterPro" id="IPR011814">
    <property type="entry name" value="BioC"/>
</dbReference>
<organism evidence="10 12">
    <name type="scientific">Citrobacter pasteurii</name>
    <dbReference type="NCBI Taxonomy" id="1563222"/>
    <lineage>
        <taxon>Bacteria</taxon>
        <taxon>Pseudomonadati</taxon>
        <taxon>Pseudomonadota</taxon>
        <taxon>Gammaproteobacteria</taxon>
        <taxon>Enterobacterales</taxon>
        <taxon>Enterobacteriaceae</taxon>
        <taxon>Citrobacter</taxon>
    </lineage>
</organism>
<dbReference type="GO" id="GO:0032259">
    <property type="term" value="P:methylation"/>
    <property type="evidence" value="ECO:0007669"/>
    <property type="project" value="UniProtKB-KW"/>
</dbReference>
<evidence type="ECO:0000256" key="8">
    <source>
        <dbReference type="HAMAP-Rule" id="MF_00835"/>
    </source>
</evidence>
<sequence>MAQVNKQAIAAAFGRAASRYEQHAGLQCQSADALLALLGERDYARVLDAGCGPGRMSRYWREQGSEVSALDLSEQMLAEAQRKNAAHHYLLADIEAIPQNAATFDLAWSNLAVQWCDNLRGALNELCRVVRPGGTVAFSTLAHGSMPELRRAWQAVDDREHTNRFLPVEQLEKALHGWDVEYQLHTVTLWFDDALSAMRSLKGIGATHLHDGREQRVLTRSQLQQLQLAWPSVQGKYPLTYQLFLGVIQRDQNVFCHRDGH</sequence>
<evidence type="ECO:0000256" key="7">
    <source>
        <dbReference type="ARBA" id="ARBA00022756"/>
    </source>
</evidence>
<comment type="function">
    <text evidence="8">Converts the free carboxyl group of a malonyl-thioester to its methyl ester by transfer of a methyl group from S-adenosyl-L-methionine (SAM). It allows to synthesize pimeloyl-ACP via the fatty acid synthetic pathway.</text>
</comment>
<evidence type="ECO:0000313" key="12">
    <source>
        <dbReference type="Proteomes" id="UP000468420"/>
    </source>
</evidence>
<reference evidence="10 12" key="1">
    <citation type="submission" date="2018-08" db="EMBL/GenBank/DDBJ databases">
        <title>Complete genomic analysis of a Citrobacter pasteurii isolated from cockles (Cerastoderma edule) containing a new chromosomic qnrB allele.</title>
        <authorList>
            <person name="Rodrigues A."/>
            <person name="Baptista T."/>
            <person name="Quesada A."/>
            <person name="Campos M.J."/>
        </authorList>
    </citation>
    <scope>NUCLEOTIDE SEQUENCE [LARGE SCALE GENOMIC DNA]</scope>
    <source>
        <strain evidence="10 12">BA18</strain>
    </source>
</reference>
<dbReference type="Proteomes" id="UP000468420">
    <property type="component" value="Unassembled WGS sequence"/>
</dbReference>
<dbReference type="Proteomes" id="UP000683579">
    <property type="component" value="Chromosome"/>
</dbReference>